<reference evidence="1" key="1">
    <citation type="submission" date="2019-02" db="EMBL/GenBank/DDBJ databases">
        <authorList>
            <person name="Gruber-Vodicka R. H."/>
            <person name="Seah K. B. B."/>
        </authorList>
    </citation>
    <scope>NUCLEOTIDE SEQUENCE</scope>
    <source>
        <strain evidence="1">BECK_M6</strain>
    </source>
</reference>
<organism evidence="1">
    <name type="scientific">Candidatus Kentrum sp. LFY</name>
    <dbReference type="NCBI Taxonomy" id="2126342"/>
    <lineage>
        <taxon>Bacteria</taxon>
        <taxon>Pseudomonadati</taxon>
        <taxon>Pseudomonadota</taxon>
        <taxon>Gammaproteobacteria</taxon>
        <taxon>Candidatus Kentrum</taxon>
    </lineage>
</organism>
<dbReference type="AlphaFoldDB" id="A0A450U7M5"/>
<accession>A0A450U7M5</accession>
<name>A0A450U7M5_9GAMM</name>
<dbReference type="EMBL" id="CAADFH010000002">
    <property type="protein sequence ID" value="VFJ87812.1"/>
    <property type="molecule type" value="Genomic_DNA"/>
</dbReference>
<gene>
    <name evidence="1" type="ORF">BECKLFY1418A_GA0070994_100267</name>
</gene>
<proteinExistence type="predicted"/>
<protein>
    <recommendedName>
        <fullName evidence="2">Type I restriction enzyme R protein N terminus (HSDR_N)</fullName>
    </recommendedName>
</protein>
<sequence length="200" mass="22589">MPYEDFSVEKIQKEFSITIRDVPNLFGIVKPVDPSERLLSLLEEFVPLGSSIGTEKARSEFIIAPILAEIKKMEGDKVSLFSGNRFDVDREKGLTGYCDFMFSFSSSQIAISAPVIAIVEAKNENINTGFGQCMAEMLAAEIYNMERQRPMESIYGCVTTGSIWRFLKLGDNTIFLDSMEYYLDQLSKILGLFKVMLRQS</sequence>
<evidence type="ECO:0008006" key="2">
    <source>
        <dbReference type="Google" id="ProtNLM"/>
    </source>
</evidence>
<evidence type="ECO:0000313" key="1">
    <source>
        <dbReference type="EMBL" id="VFJ87812.1"/>
    </source>
</evidence>